<dbReference type="Proteomes" id="UP001159042">
    <property type="component" value="Unassembled WGS sequence"/>
</dbReference>
<accession>A0AAV8VAB7</accession>
<sequence length="589" mass="68125">MKIKIMQTNLGRMRAAHDLAYATAVKREVDILVVGEPNKKLMENSQWIKDERMDVGIMLLNKKIRVTEVSCEEGYIRIDIKKCQLYCCYISPNIGIDEFKARVDIIMRDAGGRIDEKIILGDINAKSPMWGSPREDQRGEYWSEWIATLNIGVLNDGKKPTFVRGQSKSYIDVTCASSKIQRVIQNWMVLDDETLTDHQYITFEMSAAGPKKPIGIKSKPHYDWAAFKEIVKLRVESGREDLEAIIKEACHASTTRNERSRQPFWWNEEIKIKRDECQRLRRQATRTARRNQRNDNEHHGNYKRGKKELQALINKSKNKHWEDLCQELDADIWGKGYKIVTKKLVGYAPFELTTEQKIRAAGKLFPKKTKNWKKEAPTDEVATFTEEEYRAVLQKMKTGRAPGLDGVPMEAIKKLEEIEPTMLLNLMNNLLKQQKFPKEWKHAKLVLIPKGKMADKNFRPICLLNSCSPTLWNVLYNDLLEEVMPKGVHTIAYADDLALVVTAKDKSQLKWKADEALIQVNRWMEENELELAPHKTEAVILRGRKEREIISFRCNGLDIQPKDSIEYLGITMGQSCQFGDHIKKIRHKS</sequence>
<dbReference type="InterPro" id="IPR005135">
    <property type="entry name" value="Endo/exonuclease/phosphatase"/>
</dbReference>
<dbReference type="EMBL" id="JANEYG010000207">
    <property type="protein sequence ID" value="KAJ8911215.1"/>
    <property type="molecule type" value="Genomic_DNA"/>
</dbReference>
<dbReference type="PANTHER" id="PTHR19446">
    <property type="entry name" value="REVERSE TRANSCRIPTASES"/>
    <property type="match status" value="1"/>
</dbReference>
<evidence type="ECO:0000313" key="4">
    <source>
        <dbReference type="EMBL" id="KAJ8911215.1"/>
    </source>
</evidence>
<evidence type="ECO:0000313" key="5">
    <source>
        <dbReference type="Proteomes" id="UP001159042"/>
    </source>
</evidence>
<feature type="region of interest" description="Disordered" evidence="1">
    <location>
        <begin position="282"/>
        <end position="306"/>
    </location>
</feature>
<dbReference type="CDD" id="cd09077">
    <property type="entry name" value="R1-I-EN"/>
    <property type="match status" value="1"/>
</dbReference>
<dbReference type="InterPro" id="IPR000477">
    <property type="entry name" value="RT_dom"/>
</dbReference>
<dbReference type="Pfam" id="PF00078">
    <property type="entry name" value="RVT_1"/>
    <property type="match status" value="1"/>
</dbReference>
<dbReference type="GO" id="GO:0003824">
    <property type="term" value="F:catalytic activity"/>
    <property type="evidence" value="ECO:0007669"/>
    <property type="project" value="InterPro"/>
</dbReference>
<keyword evidence="5" id="KW-1185">Reference proteome</keyword>
<feature type="domain" description="Reverse transcriptase" evidence="2">
    <location>
        <begin position="467"/>
        <end position="571"/>
    </location>
</feature>
<proteinExistence type="predicted"/>
<evidence type="ECO:0000256" key="1">
    <source>
        <dbReference type="SAM" id="MobiDB-lite"/>
    </source>
</evidence>
<reference evidence="4 5" key="1">
    <citation type="journal article" date="2023" name="Insect Mol. Biol.">
        <title>Genome sequencing provides insights into the evolution of gene families encoding plant cell wall-degrading enzymes in longhorned beetles.</title>
        <authorList>
            <person name="Shin N.R."/>
            <person name="Okamura Y."/>
            <person name="Kirsch R."/>
            <person name="Pauchet Y."/>
        </authorList>
    </citation>
    <scope>NUCLEOTIDE SEQUENCE [LARGE SCALE GENOMIC DNA]</scope>
    <source>
        <strain evidence="4">EAD_L_NR</strain>
    </source>
</reference>
<dbReference type="SUPFAM" id="SSF56219">
    <property type="entry name" value="DNase I-like"/>
    <property type="match status" value="1"/>
</dbReference>
<organism evidence="4 5">
    <name type="scientific">Exocentrus adspersus</name>
    <dbReference type="NCBI Taxonomy" id="1586481"/>
    <lineage>
        <taxon>Eukaryota</taxon>
        <taxon>Metazoa</taxon>
        <taxon>Ecdysozoa</taxon>
        <taxon>Arthropoda</taxon>
        <taxon>Hexapoda</taxon>
        <taxon>Insecta</taxon>
        <taxon>Pterygota</taxon>
        <taxon>Neoptera</taxon>
        <taxon>Endopterygota</taxon>
        <taxon>Coleoptera</taxon>
        <taxon>Polyphaga</taxon>
        <taxon>Cucujiformia</taxon>
        <taxon>Chrysomeloidea</taxon>
        <taxon>Cerambycidae</taxon>
        <taxon>Lamiinae</taxon>
        <taxon>Acanthocinini</taxon>
        <taxon>Exocentrus</taxon>
    </lineage>
</organism>
<feature type="compositionally biased region" description="Basic residues" evidence="1">
    <location>
        <begin position="282"/>
        <end position="291"/>
    </location>
</feature>
<dbReference type="Pfam" id="PF14529">
    <property type="entry name" value="Exo_endo_phos_2"/>
    <property type="match status" value="1"/>
</dbReference>
<dbReference type="InterPro" id="IPR036691">
    <property type="entry name" value="Endo/exonu/phosph_ase_sf"/>
</dbReference>
<comment type="caution">
    <text evidence="4">The sequence shown here is derived from an EMBL/GenBank/DDBJ whole genome shotgun (WGS) entry which is preliminary data.</text>
</comment>
<gene>
    <name evidence="4" type="ORF">NQ315_014927</name>
</gene>
<feature type="domain" description="Endonuclease/exonuclease/phosphatase" evidence="3">
    <location>
        <begin position="85"/>
        <end position="201"/>
    </location>
</feature>
<dbReference type="Gene3D" id="3.60.10.10">
    <property type="entry name" value="Endonuclease/exonuclease/phosphatase"/>
    <property type="match status" value="1"/>
</dbReference>
<evidence type="ECO:0000259" key="3">
    <source>
        <dbReference type="Pfam" id="PF14529"/>
    </source>
</evidence>
<dbReference type="AlphaFoldDB" id="A0AAV8VAB7"/>
<name>A0AAV8VAB7_9CUCU</name>
<evidence type="ECO:0000259" key="2">
    <source>
        <dbReference type="Pfam" id="PF00078"/>
    </source>
</evidence>
<evidence type="ECO:0008006" key="6">
    <source>
        <dbReference type="Google" id="ProtNLM"/>
    </source>
</evidence>
<protein>
    <recommendedName>
        <fullName evidence="6">Reverse transcriptase domain-containing protein</fullName>
    </recommendedName>
</protein>